<sequence length="29" mass="3247">MSLRKLPEIMAERLPTICAFEPDADAISK</sequence>
<proteinExistence type="predicted"/>
<dbReference type="EMBL" id="JACIIU010000030">
    <property type="protein sequence ID" value="MBB6262427.1"/>
    <property type="molecule type" value="Genomic_DNA"/>
</dbReference>
<reference evidence="1 2" key="1">
    <citation type="submission" date="2020-08" db="EMBL/GenBank/DDBJ databases">
        <title>Genomic Encyclopedia of Type Strains, Phase IV (KMG-IV): sequencing the most valuable type-strain genomes for metagenomic binning, comparative biology and taxonomic classification.</title>
        <authorList>
            <person name="Goeker M."/>
        </authorList>
    </citation>
    <scope>NUCLEOTIDE SEQUENCE [LARGE SCALE GENOMIC DNA]</scope>
    <source>
        <strain evidence="1 2">DSM 22336</strain>
    </source>
</reference>
<gene>
    <name evidence="1" type="ORF">FHS77_003001</name>
</gene>
<keyword evidence="2" id="KW-1185">Reference proteome</keyword>
<dbReference type="AlphaFoldDB" id="A0A841M0Z8"/>
<evidence type="ECO:0000313" key="1">
    <source>
        <dbReference type="EMBL" id="MBB6262427.1"/>
    </source>
</evidence>
<dbReference type="Proteomes" id="UP000555393">
    <property type="component" value="Unassembled WGS sequence"/>
</dbReference>
<organism evidence="1 2">
    <name type="scientific">Paenochrobactrum gallinarii</name>
    <dbReference type="NCBI Taxonomy" id="643673"/>
    <lineage>
        <taxon>Bacteria</taxon>
        <taxon>Pseudomonadati</taxon>
        <taxon>Pseudomonadota</taxon>
        <taxon>Alphaproteobacteria</taxon>
        <taxon>Hyphomicrobiales</taxon>
        <taxon>Brucellaceae</taxon>
        <taxon>Paenochrobactrum</taxon>
    </lineage>
</organism>
<accession>A0A841M0Z8</accession>
<name>A0A841M0Z8_9HYPH</name>
<comment type="caution">
    <text evidence="1">The sequence shown here is derived from an EMBL/GenBank/DDBJ whole genome shotgun (WGS) entry which is preliminary data.</text>
</comment>
<evidence type="ECO:0000313" key="2">
    <source>
        <dbReference type="Proteomes" id="UP000555393"/>
    </source>
</evidence>
<protein>
    <submittedName>
        <fullName evidence="1">Uncharacterized protein</fullName>
    </submittedName>
</protein>